<evidence type="ECO:0000313" key="1">
    <source>
        <dbReference type="EMBL" id="CAD7445834.1"/>
    </source>
</evidence>
<dbReference type="EMBL" id="OD567547">
    <property type="protein sequence ID" value="CAD7445834.1"/>
    <property type="molecule type" value="Genomic_DNA"/>
</dbReference>
<gene>
    <name evidence="1" type="ORF">TBIB3V08_LOCUS8178</name>
</gene>
<organism evidence="1">
    <name type="scientific">Timema bartmani</name>
    <dbReference type="NCBI Taxonomy" id="61472"/>
    <lineage>
        <taxon>Eukaryota</taxon>
        <taxon>Metazoa</taxon>
        <taxon>Ecdysozoa</taxon>
        <taxon>Arthropoda</taxon>
        <taxon>Hexapoda</taxon>
        <taxon>Insecta</taxon>
        <taxon>Pterygota</taxon>
        <taxon>Neoptera</taxon>
        <taxon>Polyneoptera</taxon>
        <taxon>Phasmatodea</taxon>
        <taxon>Timematodea</taxon>
        <taxon>Timematoidea</taxon>
        <taxon>Timematidae</taxon>
        <taxon>Timema</taxon>
    </lineage>
</organism>
<accession>A0A7R9F313</accession>
<proteinExistence type="predicted"/>
<reference evidence="1" key="1">
    <citation type="submission" date="2020-11" db="EMBL/GenBank/DDBJ databases">
        <authorList>
            <person name="Tran Van P."/>
        </authorList>
    </citation>
    <scope>NUCLEOTIDE SEQUENCE</scope>
</reference>
<dbReference type="AlphaFoldDB" id="A0A7R9F313"/>
<protein>
    <submittedName>
        <fullName evidence="1">Uncharacterized protein</fullName>
    </submittedName>
</protein>
<sequence length="65" mass="7291">MCLKIFPHQRRVDDGGSGIKGDRDPTHKSGQFTVQSLQIHRVIILMKLYTRKMGDVDNGQIGPEA</sequence>
<name>A0A7R9F313_9NEOP</name>